<dbReference type="SUPFAM" id="SSF51338">
    <property type="entry name" value="Composite domain of metallo-dependent hydrolases"/>
    <property type="match status" value="1"/>
</dbReference>
<dbReference type="Gene3D" id="3.10.310.70">
    <property type="match status" value="1"/>
</dbReference>
<dbReference type="Gene3D" id="2.30.40.10">
    <property type="entry name" value="Urease, subunit C, domain 1"/>
    <property type="match status" value="1"/>
</dbReference>
<dbReference type="GO" id="GO:0016810">
    <property type="term" value="F:hydrolase activity, acting on carbon-nitrogen (but not peptide) bonds"/>
    <property type="evidence" value="ECO:0007669"/>
    <property type="project" value="InterPro"/>
</dbReference>
<dbReference type="PANTHER" id="PTHR22642">
    <property type="entry name" value="IMIDAZOLONEPROPIONASE"/>
    <property type="match status" value="1"/>
</dbReference>
<organism evidence="3 4">
    <name type="scientific">Tectimicrobiota bacterium</name>
    <dbReference type="NCBI Taxonomy" id="2528274"/>
    <lineage>
        <taxon>Bacteria</taxon>
        <taxon>Pseudomonadati</taxon>
        <taxon>Nitrospinota/Tectimicrobiota group</taxon>
        <taxon>Candidatus Tectimicrobiota</taxon>
    </lineage>
</organism>
<dbReference type="Pfam" id="PF07969">
    <property type="entry name" value="Amidohydro_3"/>
    <property type="match status" value="1"/>
</dbReference>
<dbReference type="PANTHER" id="PTHR22642:SF2">
    <property type="entry name" value="PROTEIN LONG AFTER FAR-RED 3"/>
    <property type="match status" value="1"/>
</dbReference>
<accession>A0A932M1S1</accession>
<name>A0A932M1S1_UNCTE</name>
<feature type="chain" id="PRO_5037473969" evidence="1">
    <location>
        <begin position="31"/>
        <end position="602"/>
    </location>
</feature>
<comment type="caution">
    <text evidence="3">The sequence shown here is derived from an EMBL/GenBank/DDBJ whole genome shotgun (WGS) entry which is preliminary data.</text>
</comment>
<dbReference type="InterPro" id="IPR013108">
    <property type="entry name" value="Amidohydro_3"/>
</dbReference>
<gene>
    <name evidence="3" type="ORF">HYY65_12130</name>
</gene>
<dbReference type="InterPro" id="IPR032466">
    <property type="entry name" value="Metal_Hydrolase"/>
</dbReference>
<evidence type="ECO:0000313" key="3">
    <source>
        <dbReference type="EMBL" id="MBI3015775.1"/>
    </source>
</evidence>
<evidence type="ECO:0000313" key="4">
    <source>
        <dbReference type="Proteomes" id="UP000741360"/>
    </source>
</evidence>
<dbReference type="EMBL" id="JACPSX010000234">
    <property type="protein sequence ID" value="MBI3015775.1"/>
    <property type="molecule type" value="Genomic_DNA"/>
</dbReference>
<dbReference type="CDD" id="cd01300">
    <property type="entry name" value="YtcJ_like"/>
    <property type="match status" value="1"/>
</dbReference>
<dbReference type="Gene3D" id="3.20.20.140">
    <property type="entry name" value="Metal-dependent hydrolases"/>
    <property type="match status" value="1"/>
</dbReference>
<dbReference type="InterPro" id="IPR033932">
    <property type="entry name" value="YtcJ-like"/>
</dbReference>
<evidence type="ECO:0000259" key="2">
    <source>
        <dbReference type="Pfam" id="PF07969"/>
    </source>
</evidence>
<keyword evidence="1" id="KW-0732">Signal</keyword>
<dbReference type="SUPFAM" id="SSF51556">
    <property type="entry name" value="Metallo-dependent hydrolases"/>
    <property type="match status" value="1"/>
</dbReference>
<feature type="domain" description="Amidohydrolase 3" evidence="2">
    <location>
        <begin position="83"/>
        <end position="591"/>
    </location>
</feature>
<dbReference type="AlphaFoldDB" id="A0A932M1S1"/>
<reference evidence="3" key="1">
    <citation type="submission" date="2020-07" db="EMBL/GenBank/DDBJ databases">
        <title>Huge and variable diversity of episymbiotic CPR bacteria and DPANN archaea in groundwater ecosystems.</title>
        <authorList>
            <person name="He C.Y."/>
            <person name="Keren R."/>
            <person name="Whittaker M."/>
            <person name="Farag I.F."/>
            <person name="Doudna J."/>
            <person name="Cate J.H.D."/>
            <person name="Banfield J.F."/>
        </authorList>
    </citation>
    <scope>NUCLEOTIDE SEQUENCE</scope>
    <source>
        <strain evidence="3">NC_groundwater_717_Ag_S-0.2um_59_8</strain>
    </source>
</reference>
<dbReference type="Proteomes" id="UP000741360">
    <property type="component" value="Unassembled WGS sequence"/>
</dbReference>
<dbReference type="InterPro" id="IPR011059">
    <property type="entry name" value="Metal-dep_hydrolase_composite"/>
</dbReference>
<sequence length="602" mass="66292">MEARIRLGTSVCTILFFVILAFTGSSGLAAAPDPAADLILVNGKIVTVDRNFSIAEAVAIKDGVFIAVGTDREIRGLAGPGTRVVDLGGKTVVPGFTDGHAHMDREGLKYLYPSLEGARSIQDILKIIEREVKNKKPGEWVVTMPVGDPPFYAGVPGTLQEKRFPNRWELDSVSPNNPVYILGIWGYWSRPPIVSIANSYALRLAGITKDTVPPYRGITIVKDPATGEPTGVFSENSYVPTVNFSLMKVAPRFTHELRLAALKDSMRRYNAAGTTSTYEGHGISSEVIRAYKELWAKGELTVRSHLVISPTPSKSVRPELEEMVRDWAPYADGSGFGDSMLRIGGMFIQEGGDPDVARLTKQEAPYTEWAAYYYDALSPDKFRDMVYLAVKYGLRVNTIAGDGKSLDAALSLFEEVNKTYPIADKRWVVEHLQEITREQVQRMRRLGLVATGNAAKHVSISGGARLKRMPKERQAEFTAYRSILEGGVPLVLATDNVPIEPLKAIWAAVTRKDWYTGELLGAAEKLTREQALRAMTINGAYLTFEENVKGSIEKGKYADLAVLKEDYLTVAEDKIKDIEVLMTIVGGKTVYSKAEFTAGREE</sequence>
<evidence type="ECO:0000256" key="1">
    <source>
        <dbReference type="SAM" id="SignalP"/>
    </source>
</evidence>
<proteinExistence type="predicted"/>
<protein>
    <submittedName>
        <fullName evidence="3">Amidohydrolase</fullName>
    </submittedName>
</protein>
<feature type="signal peptide" evidence="1">
    <location>
        <begin position="1"/>
        <end position="30"/>
    </location>
</feature>